<evidence type="ECO:0000256" key="3">
    <source>
        <dbReference type="ARBA" id="ARBA00001966"/>
    </source>
</evidence>
<protein>
    <recommendedName>
        <fullName evidence="5">L-lysine 2,3-aminomutase</fullName>
    </recommendedName>
    <alternativeName>
        <fullName evidence="13">EF-P post-translational modification enzyme B</fullName>
    </alternativeName>
</protein>
<dbReference type="NCBIfam" id="TIGR03821">
    <property type="entry name" value="EFP_modif_epmB"/>
    <property type="match status" value="1"/>
</dbReference>
<evidence type="ECO:0000256" key="6">
    <source>
        <dbReference type="ARBA" id="ARBA00022485"/>
    </source>
</evidence>
<organism evidence="15 16">
    <name type="scientific">Candidatus Marimicrobium litorale</name>
    <dbReference type="NCBI Taxonomy" id="2518991"/>
    <lineage>
        <taxon>Bacteria</taxon>
        <taxon>Pseudomonadati</taxon>
        <taxon>Pseudomonadota</taxon>
        <taxon>Gammaproteobacteria</taxon>
        <taxon>Cellvibrionales</taxon>
        <taxon>Halieaceae</taxon>
        <taxon>Marimicrobium</taxon>
    </lineage>
</organism>
<evidence type="ECO:0000256" key="2">
    <source>
        <dbReference type="ARBA" id="ARBA00001933"/>
    </source>
</evidence>
<comment type="similarity">
    <text evidence="4">Belongs to the radical SAM superfamily. KamA family.</text>
</comment>
<dbReference type="InterPro" id="IPR013785">
    <property type="entry name" value="Aldolase_TIM"/>
</dbReference>
<evidence type="ECO:0000256" key="12">
    <source>
        <dbReference type="ARBA" id="ARBA00023235"/>
    </source>
</evidence>
<keyword evidence="9" id="KW-0663">Pyridoxal phosphate</keyword>
<accession>A0ABT3T7Z6</accession>
<name>A0ABT3T7Z6_9GAMM</name>
<dbReference type="SFLD" id="SFLDG01070">
    <property type="entry name" value="PLP-dependent"/>
    <property type="match status" value="1"/>
</dbReference>
<dbReference type="PANTHER" id="PTHR30538:SF1">
    <property type="entry name" value="L-LYSINE 2,3-AMINOMUTASE"/>
    <property type="match status" value="1"/>
</dbReference>
<dbReference type="InterPro" id="IPR058240">
    <property type="entry name" value="rSAM_sf"/>
</dbReference>
<comment type="caution">
    <text evidence="15">The sequence shown here is derived from an EMBL/GenBank/DDBJ whole genome shotgun (WGS) entry which is preliminary data.</text>
</comment>
<dbReference type="InterPro" id="IPR007197">
    <property type="entry name" value="rSAM"/>
</dbReference>
<dbReference type="RefSeq" id="WP_279250093.1">
    <property type="nucleotide sequence ID" value="NZ_SHNO01000001.1"/>
</dbReference>
<dbReference type="SUPFAM" id="SSF102114">
    <property type="entry name" value="Radical SAM enzymes"/>
    <property type="match status" value="1"/>
</dbReference>
<reference evidence="15" key="1">
    <citation type="submission" date="2019-02" db="EMBL/GenBank/DDBJ databases">
        <authorList>
            <person name="Li S.-H."/>
        </authorList>
    </citation>
    <scope>NUCLEOTIDE SEQUENCE</scope>
    <source>
        <strain evidence="15">IMCC11814</strain>
    </source>
</reference>
<dbReference type="PIRSF" id="PIRSF004911">
    <property type="entry name" value="DUF160"/>
    <property type="match status" value="1"/>
</dbReference>
<gene>
    <name evidence="15" type="primary">epmB</name>
    <name evidence="15" type="ORF">EYC82_13615</name>
</gene>
<evidence type="ECO:0000256" key="4">
    <source>
        <dbReference type="ARBA" id="ARBA00008703"/>
    </source>
</evidence>
<dbReference type="PANTHER" id="PTHR30538">
    <property type="entry name" value="LYSINE 2,3-AMINOMUTASE-RELATED"/>
    <property type="match status" value="1"/>
</dbReference>
<keyword evidence="10" id="KW-0408">Iron</keyword>
<keyword evidence="7" id="KW-0949">S-adenosyl-L-methionine</keyword>
<dbReference type="Pfam" id="PF04055">
    <property type="entry name" value="Radical_SAM"/>
    <property type="match status" value="1"/>
</dbReference>
<evidence type="ECO:0000256" key="13">
    <source>
        <dbReference type="ARBA" id="ARBA00030756"/>
    </source>
</evidence>
<dbReference type="Proteomes" id="UP001143304">
    <property type="component" value="Unassembled WGS sequence"/>
</dbReference>
<evidence type="ECO:0000256" key="9">
    <source>
        <dbReference type="ARBA" id="ARBA00022898"/>
    </source>
</evidence>
<dbReference type="CDD" id="cd01335">
    <property type="entry name" value="Radical_SAM"/>
    <property type="match status" value="1"/>
</dbReference>
<dbReference type="NCBIfam" id="TIGR00238">
    <property type="entry name" value="KamA family radical SAM protein"/>
    <property type="match status" value="1"/>
</dbReference>
<keyword evidence="6" id="KW-0004">4Fe-4S</keyword>
<feature type="domain" description="Radical SAM core" evidence="14">
    <location>
        <begin position="104"/>
        <end position="328"/>
    </location>
</feature>
<keyword evidence="11" id="KW-0411">Iron-sulfur</keyword>
<proteinExistence type="inferred from homology"/>
<comment type="catalytic activity">
    <reaction evidence="1">
        <text>L-lysine = D-beta-lysine</text>
        <dbReference type="Rhea" id="RHEA:44148"/>
        <dbReference type="ChEBI" id="CHEBI:32551"/>
        <dbReference type="ChEBI" id="CHEBI:84138"/>
    </reaction>
</comment>
<evidence type="ECO:0000313" key="16">
    <source>
        <dbReference type="Proteomes" id="UP001143304"/>
    </source>
</evidence>
<evidence type="ECO:0000259" key="14">
    <source>
        <dbReference type="PROSITE" id="PS51918"/>
    </source>
</evidence>
<dbReference type="PROSITE" id="PS51918">
    <property type="entry name" value="RADICAL_SAM"/>
    <property type="match status" value="1"/>
</dbReference>
<evidence type="ECO:0000256" key="11">
    <source>
        <dbReference type="ARBA" id="ARBA00023014"/>
    </source>
</evidence>
<evidence type="ECO:0000256" key="1">
    <source>
        <dbReference type="ARBA" id="ARBA00001352"/>
    </source>
</evidence>
<evidence type="ECO:0000313" key="15">
    <source>
        <dbReference type="EMBL" id="MCX2978399.1"/>
    </source>
</evidence>
<dbReference type="SFLD" id="SFLDS00029">
    <property type="entry name" value="Radical_SAM"/>
    <property type="match status" value="1"/>
</dbReference>
<keyword evidence="8" id="KW-0479">Metal-binding</keyword>
<dbReference type="SFLD" id="SFLDF00314">
    <property type="entry name" value="L-lysine_2_3-aminomutase_(yjeK"/>
    <property type="match status" value="1"/>
</dbReference>
<evidence type="ECO:0000256" key="10">
    <source>
        <dbReference type="ARBA" id="ARBA00023004"/>
    </source>
</evidence>
<dbReference type="InterPro" id="IPR003739">
    <property type="entry name" value="Lys_aminomutase/Glu_NH3_mut"/>
</dbReference>
<dbReference type="InterPro" id="IPR022462">
    <property type="entry name" value="EpmB"/>
</dbReference>
<keyword evidence="16" id="KW-1185">Reference proteome</keyword>
<comment type="cofactor">
    <cofactor evidence="2">
        <name>pyridoxal 5'-phosphate</name>
        <dbReference type="ChEBI" id="CHEBI:597326"/>
    </cofactor>
</comment>
<evidence type="ECO:0000256" key="5">
    <source>
        <dbReference type="ARBA" id="ARBA00022363"/>
    </source>
</evidence>
<keyword evidence="12" id="KW-0413">Isomerase</keyword>
<evidence type="ECO:0000256" key="8">
    <source>
        <dbReference type="ARBA" id="ARBA00022723"/>
    </source>
</evidence>
<comment type="cofactor">
    <cofactor evidence="3">
        <name>[4Fe-4S] cluster</name>
        <dbReference type="ChEBI" id="CHEBI:49883"/>
    </cofactor>
</comment>
<evidence type="ECO:0000256" key="7">
    <source>
        <dbReference type="ARBA" id="ARBA00022691"/>
    </source>
</evidence>
<sequence length="333" mass="37363">MIHSAIEKAAEDWQSQLRNVITSRDELLNAVNLRLEDVGSAGEACQDFPLKVPRSFVSRMRCADPQDPLLLQVLSLHREMSDSAGYTIDPLQEAGHIPHRGIIHKYNGRVLLIASGGCAVNCRYCFRRHFPYSDNRNSRHEWHEALDYIRNDKSIEEVILSGGDPLVMDDAQLTELTNRIADIAHVKRLRIHSRLPIVIPDRVTAGLLDAIRPQNVQTVMVLHCNHANEIDEHVTEAIFALRRRDVSVLNQTVLLRGINDNVLAQIALSQSLFSAGVLPYYLHMLDKVKGAAHFDVGEAEAQVMMQELRAQLPGYMVPKLVREISGGRAKSPV</sequence>
<dbReference type="Gene3D" id="3.20.20.70">
    <property type="entry name" value="Aldolase class I"/>
    <property type="match status" value="1"/>
</dbReference>
<dbReference type="EMBL" id="SHNO01000001">
    <property type="protein sequence ID" value="MCX2978399.1"/>
    <property type="molecule type" value="Genomic_DNA"/>
</dbReference>